<evidence type="ECO:0000256" key="3">
    <source>
        <dbReference type="ARBA" id="ARBA00023125"/>
    </source>
</evidence>
<keyword evidence="2" id="KW-0805">Transcription regulation</keyword>
<dbReference type="InterPro" id="IPR036388">
    <property type="entry name" value="WH-like_DNA-bd_sf"/>
</dbReference>
<dbReference type="PANTHER" id="PTHR30419:SF8">
    <property type="entry name" value="NITROGEN ASSIMILATION TRANSCRIPTIONAL ACTIVATOR-RELATED"/>
    <property type="match status" value="1"/>
</dbReference>
<keyword evidence="4" id="KW-0804">Transcription</keyword>
<dbReference type="GO" id="GO:0005829">
    <property type="term" value="C:cytosol"/>
    <property type="evidence" value="ECO:0007669"/>
    <property type="project" value="TreeGrafter"/>
</dbReference>
<dbReference type="SUPFAM" id="SSF46785">
    <property type="entry name" value="Winged helix' DNA-binding domain"/>
    <property type="match status" value="1"/>
</dbReference>
<comment type="similarity">
    <text evidence="1">Belongs to the LysR transcriptional regulatory family.</text>
</comment>
<evidence type="ECO:0000313" key="6">
    <source>
        <dbReference type="EMBL" id="PPC75203.1"/>
    </source>
</evidence>
<keyword evidence="3" id="KW-0238">DNA-binding</keyword>
<dbReference type="GO" id="GO:0003700">
    <property type="term" value="F:DNA-binding transcription factor activity"/>
    <property type="evidence" value="ECO:0007669"/>
    <property type="project" value="InterPro"/>
</dbReference>
<dbReference type="InterPro" id="IPR005119">
    <property type="entry name" value="LysR_subst-bd"/>
</dbReference>
<dbReference type="OrthoDB" id="9771171at2"/>
<comment type="caution">
    <text evidence="6">The sequence shown here is derived from an EMBL/GenBank/DDBJ whole genome shotgun (WGS) entry which is preliminary data.</text>
</comment>
<dbReference type="Gene3D" id="1.10.10.10">
    <property type="entry name" value="Winged helix-like DNA-binding domain superfamily/Winged helix DNA-binding domain"/>
    <property type="match status" value="1"/>
</dbReference>
<dbReference type="InterPro" id="IPR050950">
    <property type="entry name" value="HTH-type_LysR_regulators"/>
</dbReference>
<sequence>MRTRALRYFEVVAQEGSIRRAADVLHVAPSAISRQVQKLEEQLSVTLMQRHKQGMLLTTAGDQLLRFIRDMRQREDYFLSHLADAEALKTGTLRLATGGGFISDLIGNAIADFARTYPGVRIDLNICGGDEVIRLVQDDEAELGIVFHQHNNAYVESLLTCRQPLVLMVSPEHRLATCTELSLQEVAGETFAVLTEAFHIRQLLTLWENKSRIHLRAQLTCNSFDALKLYVRTGLAVTVLPRFSASSEIRDGTLHAIDLVDEVLTNTSVHLVMRKGRQTTAAMQTMRDYIGRTMEAFS</sequence>
<dbReference type="InterPro" id="IPR036390">
    <property type="entry name" value="WH_DNA-bd_sf"/>
</dbReference>
<dbReference type="PROSITE" id="PS50931">
    <property type="entry name" value="HTH_LYSR"/>
    <property type="match status" value="1"/>
</dbReference>
<evidence type="ECO:0000256" key="2">
    <source>
        <dbReference type="ARBA" id="ARBA00023015"/>
    </source>
</evidence>
<evidence type="ECO:0000259" key="5">
    <source>
        <dbReference type="PROSITE" id="PS50931"/>
    </source>
</evidence>
<dbReference type="SUPFAM" id="SSF53850">
    <property type="entry name" value="Periplasmic binding protein-like II"/>
    <property type="match status" value="1"/>
</dbReference>
<protein>
    <submittedName>
        <fullName evidence="6">LysR family transcriptional regulator</fullName>
    </submittedName>
</protein>
<dbReference type="GO" id="GO:0003677">
    <property type="term" value="F:DNA binding"/>
    <property type="evidence" value="ECO:0007669"/>
    <property type="project" value="UniProtKB-KW"/>
</dbReference>
<proteinExistence type="inferred from homology"/>
<dbReference type="Gene3D" id="3.40.190.290">
    <property type="match status" value="1"/>
</dbReference>
<dbReference type="EMBL" id="PRLP01000106">
    <property type="protein sequence ID" value="PPC75203.1"/>
    <property type="molecule type" value="Genomic_DNA"/>
</dbReference>
<organism evidence="6 7">
    <name type="scientific">Proteobacteria bacterium 228</name>
    <dbReference type="NCBI Taxonomy" id="2083153"/>
    <lineage>
        <taxon>Bacteria</taxon>
        <taxon>Pseudomonadati</taxon>
        <taxon>Pseudomonadota</taxon>
    </lineage>
</organism>
<name>A0A2S5KKN9_9PROT</name>
<gene>
    <name evidence="6" type="ORF">C4K68_21420</name>
</gene>
<dbReference type="CDD" id="cd05466">
    <property type="entry name" value="PBP2_LTTR_substrate"/>
    <property type="match status" value="1"/>
</dbReference>
<feature type="domain" description="HTH lysR-type" evidence="5">
    <location>
        <begin position="1"/>
        <end position="58"/>
    </location>
</feature>
<evidence type="ECO:0000256" key="1">
    <source>
        <dbReference type="ARBA" id="ARBA00009437"/>
    </source>
</evidence>
<dbReference type="AlphaFoldDB" id="A0A2S5KKN9"/>
<accession>A0A2S5KKN9</accession>
<evidence type="ECO:0000313" key="7">
    <source>
        <dbReference type="Proteomes" id="UP000238196"/>
    </source>
</evidence>
<evidence type="ECO:0000256" key="4">
    <source>
        <dbReference type="ARBA" id="ARBA00023163"/>
    </source>
</evidence>
<dbReference type="Pfam" id="PF03466">
    <property type="entry name" value="LysR_substrate"/>
    <property type="match status" value="1"/>
</dbReference>
<dbReference type="FunFam" id="1.10.10.10:FF:000001">
    <property type="entry name" value="LysR family transcriptional regulator"/>
    <property type="match status" value="1"/>
</dbReference>
<reference evidence="6 7" key="1">
    <citation type="submission" date="2018-02" db="EMBL/GenBank/DDBJ databases">
        <title>novel marine gammaproteobacteria from coastal saline agro ecosystem.</title>
        <authorList>
            <person name="Krishnan R."/>
            <person name="Ramesh Kumar N."/>
        </authorList>
    </citation>
    <scope>NUCLEOTIDE SEQUENCE [LARGE SCALE GENOMIC DNA]</scope>
    <source>
        <strain evidence="6 7">228</strain>
    </source>
</reference>
<dbReference type="InterPro" id="IPR000847">
    <property type="entry name" value="LysR_HTH_N"/>
</dbReference>
<dbReference type="Proteomes" id="UP000238196">
    <property type="component" value="Unassembled WGS sequence"/>
</dbReference>
<dbReference type="PANTHER" id="PTHR30419">
    <property type="entry name" value="HTH-TYPE TRANSCRIPTIONAL REGULATOR YBHD"/>
    <property type="match status" value="1"/>
</dbReference>
<dbReference type="Pfam" id="PF00126">
    <property type="entry name" value="HTH_1"/>
    <property type="match status" value="1"/>
</dbReference>